<comment type="caution">
    <text evidence="2">The sequence shown here is derived from an EMBL/GenBank/DDBJ whole genome shotgun (WGS) entry which is preliminary data.</text>
</comment>
<dbReference type="SUPFAM" id="SSF56281">
    <property type="entry name" value="Metallo-hydrolase/oxidoreductase"/>
    <property type="match status" value="1"/>
</dbReference>
<name>A0A367UJ19_9PROT</name>
<accession>A0A367UJ19</accession>
<dbReference type="InterPro" id="IPR036866">
    <property type="entry name" value="RibonucZ/Hydroxyglut_hydro"/>
</dbReference>
<dbReference type="InterPro" id="IPR001279">
    <property type="entry name" value="Metallo-B-lactamas"/>
</dbReference>
<reference evidence="2 3" key="1">
    <citation type="submission" date="2014-07" db="EMBL/GenBank/DDBJ databases">
        <title>Draft genome sequence of Thalassospira xianhensis P-4 (MCCC 1A02616).</title>
        <authorList>
            <person name="Lai Q."/>
            <person name="Shao Z."/>
        </authorList>
    </citation>
    <scope>NUCLEOTIDE SEQUENCE [LARGE SCALE GENOMIC DNA]</scope>
    <source>
        <strain evidence="2 3">MCCC 1A02616</strain>
    </source>
</reference>
<dbReference type="Pfam" id="PF00753">
    <property type="entry name" value="Lactamase_B"/>
    <property type="match status" value="1"/>
</dbReference>
<dbReference type="PANTHER" id="PTHR43717:SF1">
    <property type="entry name" value="ANAEROBIC NITRIC OXIDE REDUCTASE FLAVORUBREDOXIN"/>
    <property type="match status" value="1"/>
</dbReference>
<keyword evidence="3" id="KW-1185">Reference proteome</keyword>
<feature type="domain" description="Metallo-beta-lactamase" evidence="1">
    <location>
        <begin position="32"/>
        <end position="225"/>
    </location>
</feature>
<organism evidence="2 3">
    <name type="scientific">Thalassospira xianhensis MCCC 1A02616</name>
    <dbReference type="NCBI Taxonomy" id="1177929"/>
    <lineage>
        <taxon>Bacteria</taxon>
        <taxon>Pseudomonadati</taxon>
        <taxon>Pseudomonadota</taxon>
        <taxon>Alphaproteobacteria</taxon>
        <taxon>Rhodospirillales</taxon>
        <taxon>Thalassospiraceae</taxon>
        <taxon>Thalassospira</taxon>
    </lineage>
</organism>
<evidence type="ECO:0000313" key="3">
    <source>
        <dbReference type="Proteomes" id="UP000252419"/>
    </source>
</evidence>
<dbReference type="AlphaFoldDB" id="A0A367UJ19"/>
<gene>
    <name evidence="2" type="ORF">TH5_02630</name>
</gene>
<dbReference type="SMART" id="SM00849">
    <property type="entry name" value="Lactamase_B"/>
    <property type="match status" value="1"/>
</dbReference>
<evidence type="ECO:0000259" key="1">
    <source>
        <dbReference type="SMART" id="SM00849"/>
    </source>
</evidence>
<evidence type="ECO:0000313" key="2">
    <source>
        <dbReference type="EMBL" id="RCK07304.1"/>
    </source>
</evidence>
<dbReference type="PANTHER" id="PTHR43717">
    <property type="entry name" value="ANAEROBIC NITRIC OXIDE REDUCTASE FLAVORUBREDOXIN"/>
    <property type="match status" value="1"/>
</dbReference>
<dbReference type="Proteomes" id="UP000252419">
    <property type="component" value="Unassembled WGS sequence"/>
</dbReference>
<dbReference type="RefSeq" id="WP_114120544.1">
    <property type="nucleotide sequence ID" value="NZ_JPWA01000002.1"/>
</dbReference>
<proteinExistence type="predicted"/>
<sequence length="266" mass="28758">MQVPSIATTIPVTDSVTVIPSFLPVAGFGILPVNAMLIDGIEPVLVDTGLGALRDDFLGALRNCIDLASLRWIWITHADPDHIGNLAALLEAAPNATIITTFVGMGKLNLAGIPVNRVRLVNPGEAFIAGERILQSLTPPTFDAPETTVIYDPLDQVLFSSDCCGALLPRIYERTKHIPADILREGIIGWTRVDAPWLDFVDGAQFVASLDRFRKLSPRYVLSSHLPPAENMTDQLFDHVAAARLAPTFTGPDHATFEKIMADTGA</sequence>
<dbReference type="Gene3D" id="3.60.15.10">
    <property type="entry name" value="Ribonuclease Z/Hydroxyacylglutathione hydrolase-like"/>
    <property type="match status" value="1"/>
</dbReference>
<dbReference type="EMBL" id="JPWA01000002">
    <property type="protein sequence ID" value="RCK07304.1"/>
    <property type="molecule type" value="Genomic_DNA"/>
</dbReference>
<protein>
    <submittedName>
        <fullName evidence="2">Lactamase</fullName>
    </submittedName>
</protein>